<evidence type="ECO:0000256" key="4">
    <source>
        <dbReference type="ARBA" id="ARBA00025742"/>
    </source>
</evidence>
<feature type="domain" description="Calcineurin-like phosphoesterase" evidence="5">
    <location>
        <begin position="8"/>
        <end position="180"/>
    </location>
</feature>
<keyword evidence="3" id="KW-0408">Iron</keyword>
<name>A0A2R6XXL4_9BACL</name>
<sequence length="308" mass="35207">MALKEHVFMRLIQHFMRVTGDFYISIGDLTNEGTRDELEQMYSWLSHLEGRFIHVLGNHDTLTLPKKELMSIMTGSPMSGSPERVIETELARIIILDTTKERSWYDWGGTLTADSLDWLEEMVHTTERRRAVFVFAHHPVYLTTARSNKRMQAIDPALSLRNILGKRPGLNVFFSGHNHVHSIVREDAWYHVQTAAVLDTLTYRLIEWDGLHFSIKLVPAGPASLFHDILRFSRHIRGFSLVGKNRLALGAWWDTFLMVEHEVERSILSLNTVSASTRLADALAAEFESTMTDDQRAVSVAFDSLRMG</sequence>
<dbReference type="InterPro" id="IPR029052">
    <property type="entry name" value="Metallo-depent_PP-like"/>
</dbReference>
<dbReference type="PANTHER" id="PTHR42988:SF2">
    <property type="entry name" value="CYCLIC NUCLEOTIDE PHOSPHODIESTERASE CBUA0032-RELATED"/>
    <property type="match status" value="1"/>
</dbReference>
<dbReference type="Gene3D" id="3.60.21.40">
    <property type="entry name" value="GpdQ, catalytic alpha/beta sandwich domain"/>
    <property type="match status" value="1"/>
</dbReference>
<evidence type="ECO:0000256" key="3">
    <source>
        <dbReference type="ARBA" id="ARBA00023004"/>
    </source>
</evidence>
<dbReference type="AlphaFoldDB" id="A0A2R6XXL4"/>
<evidence type="ECO:0000313" key="7">
    <source>
        <dbReference type="Proteomes" id="UP000244338"/>
    </source>
</evidence>
<evidence type="ECO:0000259" key="5">
    <source>
        <dbReference type="Pfam" id="PF00149"/>
    </source>
</evidence>
<dbReference type="InterPro" id="IPR004843">
    <property type="entry name" value="Calcineurin-like_PHP"/>
</dbReference>
<dbReference type="Gene3D" id="3.30.750.180">
    <property type="entry name" value="GpdQ, beta-strand dimerisation domain"/>
    <property type="match status" value="1"/>
</dbReference>
<evidence type="ECO:0000256" key="2">
    <source>
        <dbReference type="ARBA" id="ARBA00022801"/>
    </source>
</evidence>
<organism evidence="6 7">
    <name type="scientific">Candidatus Carbonibacillus altaicus</name>
    <dbReference type="NCBI Taxonomy" id="2163959"/>
    <lineage>
        <taxon>Bacteria</taxon>
        <taxon>Bacillati</taxon>
        <taxon>Bacillota</taxon>
        <taxon>Bacilli</taxon>
        <taxon>Bacillales</taxon>
        <taxon>Candidatus Carbonibacillus</taxon>
    </lineage>
</organism>
<keyword evidence="1" id="KW-0479">Metal-binding</keyword>
<dbReference type="GO" id="GO:0046872">
    <property type="term" value="F:metal ion binding"/>
    <property type="evidence" value="ECO:0007669"/>
    <property type="project" value="UniProtKB-KW"/>
</dbReference>
<dbReference type="PANTHER" id="PTHR42988">
    <property type="entry name" value="PHOSPHOHYDROLASE"/>
    <property type="match status" value="1"/>
</dbReference>
<gene>
    <name evidence="6" type="ORF">BSOLF_0071</name>
</gene>
<comment type="caution">
    <text evidence="6">The sequence shown here is derived from an EMBL/GenBank/DDBJ whole genome shotgun (WGS) entry which is preliminary data.</text>
</comment>
<accession>A0A2R6XXL4</accession>
<dbReference type="EMBL" id="PEBX01000179">
    <property type="protein sequence ID" value="PTQ55156.1"/>
    <property type="molecule type" value="Genomic_DNA"/>
</dbReference>
<dbReference type="Pfam" id="PF00149">
    <property type="entry name" value="Metallophos"/>
    <property type="match status" value="1"/>
</dbReference>
<dbReference type="InterPro" id="IPR042283">
    <property type="entry name" value="GpdQ_catalytic"/>
</dbReference>
<comment type="similarity">
    <text evidence="4">Belongs to the cyclic nucleotide phosphodiesterase class-III family.</text>
</comment>
<dbReference type="Proteomes" id="UP000244338">
    <property type="component" value="Unassembled WGS sequence"/>
</dbReference>
<evidence type="ECO:0000313" key="6">
    <source>
        <dbReference type="EMBL" id="PTQ55156.1"/>
    </source>
</evidence>
<protein>
    <recommendedName>
        <fullName evidence="5">Calcineurin-like phosphoesterase domain-containing protein</fullName>
    </recommendedName>
</protein>
<reference evidence="7" key="1">
    <citation type="journal article" date="2018" name="Sci. Rep.">
        <title>Lignite coal burning seam in the remote Altai Mountains harbors a hydrogen-driven thermophilic microbial community.</title>
        <authorList>
            <person name="Kadnikov V.V."/>
            <person name="Mardanov A.V."/>
            <person name="Ivasenko D.A."/>
            <person name="Antsiferov D.V."/>
            <person name="Beletsky A.V."/>
            <person name="Karnachuk O.V."/>
            <person name="Ravin N.V."/>
        </authorList>
    </citation>
    <scope>NUCLEOTIDE SEQUENCE [LARGE SCALE GENOMIC DNA]</scope>
</reference>
<evidence type="ECO:0000256" key="1">
    <source>
        <dbReference type="ARBA" id="ARBA00022723"/>
    </source>
</evidence>
<keyword evidence="2" id="KW-0378">Hydrolase</keyword>
<dbReference type="InterPro" id="IPR050884">
    <property type="entry name" value="CNP_phosphodiesterase-III"/>
</dbReference>
<proteinExistence type="inferred from homology"/>
<dbReference type="InterPro" id="IPR042281">
    <property type="entry name" value="GpdQ_beta-strand"/>
</dbReference>
<dbReference type="SUPFAM" id="SSF56300">
    <property type="entry name" value="Metallo-dependent phosphatases"/>
    <property type="match status" value="1"/>
</dbReference>
<dbReference type="GO" id="GO:0016787">
    <property type="term" value="F:hydrolase activity"/>
    <property type="evidence" value="ECO:0007669"/>
    <property type="project" value="UniProtKB-KW"/>
</dbReference>